<evidence type="ECO:0000313" key="9">
    <source>
        <dbReference type="Proteomes" id="UP000001822"/>
    </source>
</evidence>
<dbReference type="GO" id="GO:0009102">
    <property type="term" value="P:biotin biosynthetic process"/>
    <property type="evidence" value="ECO:0007669"/>
    <property type="project" value="TreeGrafter"/>
</dbReference>
<keyword evidence="8" id="KW-0012">Acyltransferase</keyword>
<dbReference type="Proteomes" id="UP000001822">
    <property type="component" value="Chromosome"/>
</dbReference>
<dbReference type="InterPro" id="IPR001917">
    <property type="entry name" value="Aminotrans_II_pyridoxalP_BS"/>
</dbReference>
<dbReference type="GO" id="GO:0030170">
    <property type="term" value="F:pyridoxal phosphate binding"/>
    <property type="evidence" value="ECO:0007669"/>
    <property type="project" value="InterPro"/>
</dbReference>
<dbReference type="PANTHER" id="PTHR13693:SF77">
    <property type="entry name" value="8-AMINO-7-OXONONANOATE SYNTHASE"/>
    <property type="match status" value="1"/>
</dbReference>
<evidence type="ECO:0000256" key="3">
    <source>
        <dbReference type="ARBA" id="ARBA00010008"/>
    </source>
</evidence>
<dbReference type="Gene3D" id="3.90.1150.10">
    <property type="entry name" value="Aspartate Aminotransferase, domain 1"/>
    <property type="match status" value="1"/>
</dbReference>
<dbReference type="InterPro" id="IPR015422">
    <property type="entry name" value="PyrdxlP-dep_Trfase_small"/>
</dbReference>
<evidence type="ECO:0000256" key="6">
    <source>
        <dbReference type="RuleBase" id="RU003693"/>
    </source>
</evidence>
<sequence>MSYKDKIAQKLQARMAENALRRLTVREGLIDFFSNDYLGFARSKALHTAIQQKEETYQLSVCNGSTGSRLLSGNSALAEQVEKQLAVFFQVEKTLLFNAGYNANVGVLSAIPQKGDTILYDELIHASLKDGARLSFADRLSFKHNDLEDLQRKIKKAKGDLFIVVESIYSMDGDKAPLKEIAALAKQYGACFIVDEAHSTGTFGLQGRGLVYEENLQHEVDIRIHTFGKAMGIHGACVAGSAMLIDYLVNFSRAFIYTTAFAPHAFISVQCAFEMLEQTADVIPALNKNINHLASALRTHSCYIPSSSPIQVLNIGGNDVVKNLAATIQEKGFDVRPILSPTVKKGEERLRICVHAFNTQQEIAALVSCINSQL</sequence>
<comment type="pathway">
    <text evidence="2">Lipid metabolism.</text>
</comment>
<dbReference type="SUPFAM" id="SSF53383">
    <property type="entry name" value="PLP-dependent transferases"/>
    <property type="match status" value="1"/>
</dbReference>
<comment type="similarity">
    <text evidence="3">Belongs to the class-II pyridoxal-phosphate-dependent aminotransferase family. BioF subfamily.</text>
</comment>
<comment type="cofactor">
    <cofactor evidence="1 6">
        <name>pyridoxal 5'-phosphate</name>
        <dbReference type="ChEBI" id="CHEBI:597326"/>
    </cofactor>
</comment>
<keyword evidence="9" id="KW-1185">Reference proteome</keyword>
<dbReference type="InterPro" id="IPR015421">
    <property type="entry name" value="PyrdxlP-dep_Trfase_major"/>
</dbReference>
<evidence type="ECO:0000256" key="4">
    <source>
        <dbReference type="ARBA" id="ARBA00022679"/>
    </source>
</evidence>
<dbReference type="OrthoDB" id="9807157at2"/>
<dbReference type="Pfam" id="PF00155">
    <property type="entry name" value="Aminotran_1_2"/>
    <property type="match status" value="1"/>
</dbReference>
<dbReference type="InterPro" id="IPR015424">
    <property type="entry name" value="PyrdxlP-dep_Trfase"/>
</dbReference>
<dbReference type="KEGG" id="chu:CHU_2978"/>
<keyword evidence="4 8" id="KW-0808">Transferase</keyword>
<dbReference type="RefSeq" id="WP_011586329.1">
    <property type="nucleotide sequence ID" value="NC_008255.1"/>
</dbReference>
<organism evidence="8 9">
    <name type="scientific">Cytophaga hutchinsonii (strain ATCC 33406 / DSM 1761 / CIP 103989 / NBRC 15051 / NCIMB 9469 / D465)</name>
    <dbReference type="NCBI Taxonomy" id="269798"/>
    <lineage>
        <taxon>Bacteria</taxon>
        <taxon>Pseudomonadati</taxon>
        <taxon>Bacteroidota</taxon>
        <taxon>Cytophagia</taxon>
        <taxon>Cytophagales</taxon>
        <taxon>Cytophagaceae</taxon>
        <taxon>Cytophaga</taxon>
    </lineage>
</organism>
<protein>
    <submittedName>
        <fullName evidence="8">8-amino-7-oxononanoate synthase</fullName>
        <ecNumber evidence="8">2.3.1.47</ecNumber>
    </submittedName>
</protein>
<evidence type="ECO:0000259" key="7">
    <source>
        <dbReference type="Pfam" id="PF00155"/>
    </source>
</evidence>
<evidence type="ECO:0000256" key="2">
    <source>
        <dbReference type="ARBA" id="ARBA00005189"/>
    </source>
</evidence>
<dbReference type="PANTHER" id="PTHR13693">
    <property type="entry name" value="CLASS II AMINOTRANSFERASE/8-AMINO-7-OXONONANOATE SYNTHASE"/>
    <property type="match status" value="1"/>
</dbReference>
<dbReference type="Gene3D" id="3.40.640.10">
    <property type="entry name" value="Type I PLP-dependent aspartate aminotransferase-like (Major domain)"/>
    <property type="match status" value="1"/>
</dbReference>
<evidence type="ECO:0000256" key="5">
    <source>
        <dbReference type="ARBA" id="ARBA00022898"/>
    </source>
</evidence>
<gene>
    <name evidence="8" type="primary">bioF</name>
    <name evidence="8" type="ordered locus">CHU_2978</name>
</gene>
<evidence type="ECO:0000313" key="8">
    <source>
        <dbReference type="EMBL" id="ABG60219.1"/>
    </source>
</evidence>
<dbReference type="PROSITE" id="PS00599">
    <property type="entry name" value="AA_TRANSFER_CLASS_2"/>
    <property type="match status" value="1"/>
</dbReference>
<name>A0A6N4SVE1_CYTH3</name>
<feature type="domain" description="Aminotransferase class I/classII large" evidence="7">
    <location>
        <begin position="29"/>
        <end position="368"/>
    </location>
</feature>
<reference evidence="8 9" key="1">
    <citation type="journal article" date="2007" name="Appl. Environ. Microbiol.">
        <title>Genome sequence of the cellulolytic gliding bacterium Cytophaga hutchinsonii.</title>
        <authorList>
            <person name="Xie G."/>
            <person name="Bruce D.C."/>
            <person name="Challacombe J.F."/>
            <person name="Chertkov O."/>
            <person name="Detter J.C."/>
            <person name="Gilna P."/>
            <person name="Han C.S."/>
            <person name="Lucas S."/>
            <person name="Misra M."/>
            <person name="Myers G.L."/>
            <person name="Richardson P."/>
            <person name="Tapia R."/>
            <person name="Thayer N."/>
            <person name="Thompson L.S."/>
            <person name="Brettin T.S."/>
            <person name="Henrissat B."/>
            <person name="Wilson D.B."/>
            <person name="McBride M.J."/>
        </authorList>
    </citation>
    <scope>NUCLEOTIDE SEQUENCE [LARGE SCALE GENOMIC DNA]</scope>
    <source>
        <strain evidence="9">ATCC 33406 / DSM 1761 / CIP 103989 / NBRC 15051 / NCIMB 9469 / D465</strain>
    </source>
</reference>
<accession>A0A6N4SVE1</accession>
<evidence type="ECO:0000256" key="1">
    <source>
        <dbReference type="ARBA" id="ARBA00001933"/>
    </source>
</evidence>
<keyword evidence="5 6" id="KW-0663">Pyridoxal phosphate</keyword>
<dbReference type="AlphaFoldDB" id="A0A6N4SVE1"/>
<dbReference type="GO" id="GO:0008710">
    <property type="term" value="F:8-amino-7-oxononanoate synthase activity"/>
    <property type="evidence" value="ECO:0007669"/>
    <property type="project" value="UniProtKB-EC"/>
</dbReference>
<dbReference type="EMBL" id="CP000383">
    <property type="protein sequence ID" value="ABG60219.1"/>
    <property type="molecule type" value="Genomic_DNA"/>
</dbReference>
<dbReference type="InterPro" id="IPR004839">
    <property type="entry name" value="Aminotransferase_I/II_large"/>
</dbReference>
<proteinExistence type="inferred from homology"/>
<dbReference type="InterPro" id="IPR050087">
    <property type="entry name" value="AON_synthase_class-II"/>
</dbReference>
<dbReference type="EC" id="2.3.1.47" evidence="8"/>